<keyword evidence="4" id="KW-0804">Transcription</keyword>
<dbReference type="Gene3D" id="3.40.190.10">
    <property type="entry name" value="Periplasmic binding protein-like II"/>
    <property type="match status" value="2"/>
</dbReference>
<dbReference type="Pfam" id="PF03466">
    <property type="entry name" value="LysR_substrate"/>
    <property type="match status" value="1"/>
</dbReference>
<dbReference type="FunFam" id="1.10.10.10:FF:000001">
    <property type="entry name" value="LysR family transcriptional regulator"/>
    <property type="match status" value="1"/>
</dbReference>
<dbReference type="Pfam" id="PF00126">
    <property type="entry name" value="HTH_1"/>
    <property type="match status" value="1"/>
</dbReference>
<dbReference type="GO" id="GO:0003700">
    <property type="term" value="F:DNA-binding transcription factor activity"/>
    <property type="evidence" value="ECO:0007669"/>
    <property type="project" value="InterPro"/>
</dbReference>
<comment type="caution">
    <text evidence="6">The sequence shown here is derived from an EMBL/GenBank/DDBJ whole genome shotgun (WGS) entry which is preliminary data.</text>
</comment>
<dbReference type="PANTHER" id="PTHR30346">
    <property type="entry name" value="TRANSCRIPTIONAL DUAL REGULATOR HCAR-RELATED"/>
    <property type="match status" value="1"/>
</dbReference>
<reference evidence="7" key="1">
    <citation type="submission" date="2014-07" db="EMBL/GenBank/DDBJ databases">
        <title>Genome sequencing of plant-pathogenic Streptomyces species.</title>
        <authorList>
            <person name="Harrison J."/>
            <person name="Sapp M."/>
            <person name="Thwaites R."/>
            <person name="Studholme D.J."/>
        </authorList>
    </citation>
    <scope>NUCLEOTIDE SEQUENCE [LARGE SCALE GENOMIC DNA]</scope>
    <source>
        <strain evidence="7">NCPPB 4445</strain>
    </source>
</reference>
<protein>
    <submittedName>
        <fullName evidence="6">LysR family transcriptional regulator</fullName>
    </submittedName>
</protein>
<evidence type="ECO:0000256" key="2">
    <source>
        <dbReference type="ARBA" id="ARBA00023015"/>
    </source>
</evidence>
<keyword evidence="3" id="KW-0238">DNA-binding</keyword>
<dbReference type="EMBL" id="JPPY01000213">
    <property type="protein sequence ID" value="KND26277.1"/>
    <property type="molecule type" value="Genomic_DNA"/>
</dbReference>
<evidence type="ECO:0000313" key="6">
    <source>
        <dbReference type="EMBL" id="KND26277.1"/>
    </source>
</evidence>
<dbReference type="PRINTS" id="PR00039">
    <property type="entry name" value="HTHLYSR"/>
</dbReference>
<evidence type="ECO:0000256" key="1">
    <source>
        <dbReference type="ARBA" id="ARBA00009437"/>
    </source>
</evidence>
<evidence type="ECO:0000256" key="4">
    <source>
        <dbReference type="ARBA" id="ARBA00023163"/>
    </source>
</evidence>
<dbReference type="PROSITE" id="PS50931">
    <property type="entry name" value="HTH_LYSR"/>
    <property type="match status" value="1"/>
</dbReference>
<sequence>MGFSLAQLRYFVVSAEVGNISAAAERLCASQSTVSSAVMRLERQLGVQLLLRHRSRGVTLTPSGRRLLREARALLRQAGNIKAHGDALVSDTAGRLDVGFFAPITPFLLPLAYRLTRERHARLQLNVHEESAELLLDRLRDGLCELIVTYDFLAGEAGFRPLAALPVRALLPGNDPRGKDGPLTLGDLGNRPLVTLDSAPLVRHFEKLYADAGVAVPRVITAAGPETVRGLVAAGAGIALSYERASTTTTLDGGTLRAVEITGAPPSASLGVAMAPGLSMSSRGAAFRDVLRTAIPAVYGTVPRATV</sequence>
<dbReference type="PATRIC" id="fig|42234.21.peg.7738"/>
<dbReference type="AlphaFoldDB" id="A0A0L0JKR2"/>
<dbReference type="InterPro" id="IPR000847">
    <property type="entry name" value="LysR_HTH_N"/>
</dbReference>
<evidence type="ECO:0000259" key="5">
    <source>
        <dbReference type="PROSITE" id="PS50931"/>
    </source>
</evidence>
<proteinExistence type="inferred from homology"/>
<name>A0A0L0JKR2_9ACTN</name>
<organism evidence="6 7">
    <name type="scientific">Streptomyces acidiscabies</name>
    <dbReference type="NCBI Taxonomy" id="42234"/>
    <lineage>
        <taxon>Bacteria</taxon>
        <taxon>Bacillati</taxon>
        <taxon>Actinomycetota</taxon>
        <taxon>Actinomycetes</taxon>
        <taxon>Kitasatosporales</taxon>
        <taxon>Streptomycetaceae</taxon>
        <taxon>Streptomyces</taxon>
    </lineage>
</organism>
<dbReference type="GO" id="GO:0003677">
    <property type="term" value="F:DNA binding"/>
    <property type="evidence" value="ECO:0007669"/>
    <property type="project" value="UniProtKB-KW"/>
</dbReference>
<comment type="similarity">
    <text evidence="1">Belongs to the LysR transcriptional regulatory family.</text>
</comment>
<feature type="domain" description="HTH lysR-type" evidence="5">
    <location>
        <begin position="3"/>
        <end position="61"/>
    </location>
</feature>
<dbReference type="InterPro" id="IPR036388">
    <property type="entry name" value="WH-like_DNA-bd_sf"/>
</dbReference>
<dbReference type="InterPro" id="IPR005119">
    <property type="entry name" value="LysR_subst-bd"/>
</dbReference>
<dbReference type="GO" id="GO:0032993">
    <property type="term" value="C:protein-DNA complex"/>
    <property type="evidence" value="ECO:0007669"/>
    <property type="project" value="TreeGrafter"/>
</dbReference>
<evidence type="ECO:0000313" key="7">
    <source>
        <dbReference type="Proteomes" id="UP000037151"/>
    </source>
</evidence>
<dbReference type="Gene3D" id="1.10.10.10">
    <property type="entry name" value="Winged helix-like DNA-binding domain superfamily/Winged helix DNA-binding domain"/>
    <property type="match status" value="1"/>
</dbReference>
<dbReference type="PANTHER" id="PTHR30346:SF0">
    <property type="entry name" value="HCA OPERON TRANSCRIPTIONAL ACTIVATOR HCAR"/>
    <property type="match status" value="1"/>
</dbReference>
<dbReference type="InterPro" id="IPR036390">
    <property type="entry name" value="WH_DNA-bd_sf"/>
</dbReference>
<evidence type="ECO:0000256" key="3">
    <source>
        <dbReference type="ARBA" id="ARBA00023125"/>
    </source>
</evidence>
<gene>
    <name evidence="6" type="ORF">IQ63_37590</name>
</gene>
<accession>A0A0L0JKR2</accession>
<dbReference type="SUPFAM" id="SSF53850">
    <property type="entry name" value="Periplasmic binding protein-like II"/>
    <property type="match status" value="1"/>
</dbReference>
<keyword evidence="2" id="KW-0805">Transcription regulation</keyword>
<dbReference type="SUPFAM" id="SSF46785">
    <property type="entry name" value="Winged helix' DNA-binding domain"/>
    <property type="match status" value="1"/>
</dbReference>
<dbReference type="Proteomes" id="UP000037151">
    <property type="component" value="Unassembled WGS sequence"/>
</dbReference>